<dbReference type="InterPro" id="IPR020946">
    <property type="entry name" value="Flavin_mOase-like"/>
</dbReference>
<dbReference type="PANTHER" id="PTHR43872:SF1">
    <property type="entry name" value="MONOOXYGENASE, PUTATIVE (AFU_ORTHOLOGUE AFUA_8G02570)-RELATED"/>
    <property type="match status" value="1"/>
</dbReference>
<dbReference type="EMBL" id="BAAARB010000002">
    <property type="protein sequence ID" value="GAA2369012.1"/>
    <property type="molecule type" value="Genomic_DNA"/>
</dbReference>
<dbReference type="Gene3D" id="3.50.50.60">
    <property type="entry name" value="FAD/NAD(P)-binding domain"/>
    <property type="match status" value="2"/>
</dbReference>
<dbReference type="PANTHER" id="PTHR43872">
    <property type="entry name" value="MONOOXYGENASE, PUTATIVE (AFU_ORTHOLOGUE AFUA_8G02570)-RELATED"/>
    <property type="match status" value="1"/>
</dbReference>
<keyword evidence="5" id="KW-0560">Oxidoreductase</keyword>
<comment type="similarity">
    <text evidence="2">Belongs to the FAD-binding monooxygenase family.</text>
</comment>
<dbReference type="Pfam" id="PF00743">
    <property type="entry name" value="FMO-like"/>
    <property type="match status" value="1"/>
</dbReference>
<dbReference type="RefSeq" id="WP_045538086.1">
    <property type="nucleotide sequence ID" value="NZ_BAAARB010000002.1"/>
</dbReference>
<comment type="cofactor">
    <cofactor evidence="1">
        <name>FAD</name>
        <dbReference type="ChEBI" id="CHEBI:57692"/>
    </cofactor>
</comment>
<dbReference type="InterPro" id="IPR036188">
    <property type="entry name" value="FAD/NAD-bd_sf"/>
</dbReference>
<evidence type="ECO:0000256" key="2">
    <source>
        <dbReference type="ARBA" id="ARBA00010139"/>
    </source>
</evidence>
<dbReference type="SUPFAM" id="SSF51905">
    <property type="entry name" value="FAD/NAD(P)-binding domain"/>
    <property type="match status" value="1"/>
</dbReference>
<keyword evidence="6" id="KW-0503">Monooxygenase</keyword>
<dbReference type="Pfam" id="PF13450">
    <property type="entry name" value="NAD_binding_8"/>
    <property type="match status" value="1"/>
</dbReference>
<evidence type="ECO:0000313" key="8">
    <source>
        <dbReference type="Proteomes" id="UP001501170"/>
    </source>
</evidence>
<comment type="caution">
    <text evidence="7">The sequence shown here is derived from an EMBL/GenBank/DDBJ whole genome shotgun (WGS) entry which is preliminary data.</text>
</comment>
<keyword evidence="4" id="KW-0274">FAD</keyword>
<organism evidence="7 8">
    <name type="scientific">Gordonia cholesterolivorans</name>
    <dbReference type="NCBI Taxonomy" id="559625"/>
    <lineage>
        <taxon>Bacteria</taxon>
        <taxon>Bacillati</taxon>
        <taxon>Actinomycetota</taxon>
        <taxon>Actinomycetes</taxon>
        <taxon>Mycobacteriales</taxon>
        <taxon>Gordoniaceae</taxon>
        <taxon>Gordonia</taxon>
    </lineage>
</organism>
<evidence type="ECO:0000256" key="3">
    <source>
        <dbReference type="ARBA" id="ARBA00022630"/>
    </source>
</evidence>
<evidence type="ECO:0000256" key="4">
    <source>
        <dbReference type="ARBA" id="ARBA00022827"/>
    </source>
</evidence>
<evidence type="ECO:0000313" key="7">
    <source>
        <dbReference type="EMBL" id="GAA2369012.1"/>
    </source>
</evidence>
<accession>A0ABN3H4N3</accession>
<keyword evidence="8" id="KW-1185">Reference proteome</keyword>
<reference evidence="8" key="1">
    <citation type="journal article" date="2019" name="Int. J. Syst. Evol. Microbiol.">
        <title>The Global Catalogue of Microorganisms (GCM) 10K type strain sequencing project: providing services to taxonomists for standard genome sequencing and annotation.</title>
        <authorList>
            <consortium name="The Broad Institute Genomics Platform"/>
            <consortium name="The Broad Institute Genome Sequencing Center for Infectious Disease"/>
            <person name="Wu L."/>
            <person name="Ma J."/>
        </authorList>
    </citation>
    <scope>NUCLEOTIDE SEQUENCE [LARGE SCALE GENOMIC DNA]</scope>
    <source>
        <strain evidence="8">JCM 16227</strain>
    </source>
</reference>
<proteinExistence type="inferred from homology"/>
<dbReference type="InterPro" id="IPR051820">
    <property type="entry name" value="FAD-binding_MO"/>
</dbReference>
<name>A0ABN3H4N3_9ACTN</name>
<dbReference type="Proteomes" id="UP001501170">
    <property type="component" value="Unassembled WGS sequence"/>
</dbReference>
<dbReference type="PRINTS" id="PR00411">
    <property type="entry name" value="PNDRDTASEI"/>
</dbReference>
<gene>
    <name evidence="7" type="ORF">GCM10009855_05360</name>
</gene>
<evidence type="ECO:0000256" key="5">
    <source>
        <dbReference type="ARBA" id="ARBA00023002"/>
    </source>
</evidence>
<sequence>MADAQRGGSTDQPLDVLIVGAGLSGIDAAYRLRDRNPGLDYRIVERRSRIGGTWDLFRYPGVRSDSDIFTLSFPWNPWRGSRTIAEGDQIRDYLEQTARDFGIFDHITFDVDVTGADFDTSTDLWTVDALIGGVPQTIVTRFLYMCTGYYKYDAPYRPDFPGEETFTGTFVHPQFWPEDLDYAGKKVVVIGSGATAVTLIPAMAPTAGSVTMLQRSPTYMFPYPWEDGMTKLLQRVLTPQLAHDVIRWRNAFITLGLYLFCRSFPKLSRRLMRRIAKSMLPKGFDVDTHFRPKYEPWDQRLCVIPDGDLYRAVKAGDADVVTDTIKQITPTGIDLDSGRHLEADIIVTATGLDLVTFGGASLSVDGEHFEAGDKYAYRGYMLNDVPNLAWSVGYTNASWTLRVDLTSQAVAELLAYMRRHGYTRAVPSLHGAKPQTHPLLELDSGYVRRAGDRLPKAGDRAPWQVRHNLVLDAIDARKYDVTEEMTFA</sequence>
<evidence type="ECO:0000256" key="1">
    <source>
        <dbReference type="ARBA" id="ARBA00001974"/>
    </source>
</evidence>
<protein>
    <submittedName>
        <fullName evidence="7">NAD(P)/FAD-dependent oxidoreductase</fullName>
    </submittedName>
</protein>
<keyword evidence="3" id="KW-0285">Flavoprotein</keyword>
<evidence type="ECO:0000256" key="6">
    <source>
        <dbReference type="ARBA" id="ARBA00023033"/>
    </source>
</evidence>